<dbReference type="AlphaFoldDB" id="A0A846QIY3"/>
<evidence type="ECO:0000256" key="1">
    <source>
        <dbReference type="ARBA" id="ARBA00008791"/>
    </source>
</evidence>
<name>A0A846QIY3_9BACT</name>
<comment type="subcellular location">
    <subcellularLocation>
        <location evidence="2">Cytoplasm</location>
    </subcellularLocation>
</comment>
<dbReference type="CDD" id="cd00293">
    <property type="entry name" value="USP-like"/>
    <property type="match status" value="1"/>
</dbReference>
<keyword evidence="5" id="KW-1185">Reference proteome</keyword>
<comment type="caution">
    <text evidence="4">The sequence shown here is derived from an EMBL/GenBank/DDBJ whole genome shotgun (WGS) entry which is preliminary data.</text>
</comment>
<evidence type="ECO:0000313" key="4">
    <source>
        <dbReference type="EMBL" id="NJB68198.1"/>
    </source>
</evidence>
<sequence length="148" mass="16049">MPTIRRILCAIDFSEHSPIVADYALALAKSTGAELTVLYAAPSFDQYLSFDVPLTHIEDLVGGIMKGAAERMRAFVAERFPGMKVTPRVTAGYPAQEILGEARNMSADLIVIGTHGRQGVDRIIFGSVAEKVVRSSFCPVLTVRPRAV</sequence>
<protein>
    <recommendedName>
        <fullName evidence="2">Universal stress protein</fullName>
    </recommendedName>
</protein>
<evidence type="ECO:0000259" key="3">
    <source>
        <dbReference type="Pfam" id="PF00582"/>
    </source>
</evidence>
<gene>
    <name evidence="4" type="ORF">GGQ74_001871</name>
</gene>
<reference evidence="4 5" key="1">
    <citation type="submission" date="2020-03" db="EMBL/GenBank/DDBJ databases">
        <title>Genomic Encyclopedia of Type Strains, Phase IV (KMG-IV): sequencing the most valuable type-strain genomes for metagenomic binning, comparative biology and taxonomic classification.</title>
        <authorList>
            <person name="Goeker M."/>
        </authorList>
    </citation>
    <scope>NUCLEOTIDE SEQUENCE [LARGE SCALE GENOMIC DNA]</scope>
    <source>
        <strain evidence="4 5">DSM 24233</strain>
    </source>
</reference>
<dbReference type="InterPro" id="IPR006016">
    <property type="entry name" value="UspA"/>
</dbReference>
<keyword evidence="2" id="KW-0963">Cytoplasm</keyword>
<proteinExistence type="inferred from homology"/>
<dbReference type="RefSeq" id="WP_167941284.1">
    <property type="nucleotide sequence ID" value="NZ_JAATJA010000002.1"/>
</dbReference>
<comment type="similarity">
    <text evidence="1 2">Belongs to the universal stress protein A family.</text>
</comment>
<evidence type="ECO:0000256" key="2">
    <source>
        <dbReference type="PIRNR" id="PIRNR006276"/>
    </source>
</evidence>
<dbReference type="GO" id="GO:0005737">
    <property type="term" value="C:cytoplasm"/>
    <property type="evidence" value="ECO:0007669"/>
    <property type="project" value="UniProtKB-SubCell"/>
</dbReference>
<accession>A0A846QIY3</accession>
<dbReference type="Pfam" id="PF00582">
    <property type="entry name" value="Usp"/>
    <property type="match status" value="1"/>
</dbReference>
<feature type="domain" description="UspA" evidence="3">
    <location>
        <begin position="4"/>
        <end position="144"/>
    </location>
</feature>
<dbReference type="EMBL" id="JAATJA010000002">
    <property type="protein sequence ID" value="NJB68198.1"/>
    <property type="molecule type" value="Genomic_DNA"/>
</dbReference>
<dbReference type="PRINTS" id="PR01438">
    <property type="entry name" value="UNVRSLSTRESS"/>
</dbReference>
<organism evidence="4 5">
    <name type="scientific">Desulfobaculum xiamenense</name>
    <dbReference type="NCBI Taxonomy" id="995050"/>
    <lineage>
        <taxon>Bacteria</taxon>
        <taxon>Pseudomonadati</taxon>
        <taxon>Thermodesulfobacteriota</taxon>
        <taxon>Desulfovibrionia</taxon>
        <taxon>Desulfovibrionales</taxon>
        <taxon>Desulfovibrionaceae</taxon>
        <taxon>Desulfobaculum</taxon>
    </lineage>
</organism>
<dbReference type="PANTHER" id="PTHR46268">
    <property type="entry name" value="STRESS RESPONSE PROTEIN NHAX"/>
    <property type="match status" value="1"/>
</dbReference>
<evidence type="ECO:0000313" key="5">
    <source>
        <dbReference type="Proteomes" id="UP000580856"/>
    </source>
</evidence>
<dbReference type="Proteomes" id="UP000580856">
    <property type="component" value="Unassembled WGS sequence"/>
</dbReference>
<dbReference type="PIRSF" id="PIRSF006276">
    <property type="entry name" value="UspA"/>
    <property type="match status" value="1"/>
</dbReference>
<dbReference type="PANTHER" id="PTHR46268:SF6">
    <property type="entry name" value="UNIVERSAL STRESS PROTEIN UP12"/>
    <property type="match status" value="1"/>
</dbReference>
<dbReference type="InterPro" id="IPR006015">
    <property type="entry name" value="Universal_stress_UspA"/>
</dbReference>
<dbReference type="SUPFAM" id="SSF52402">
    <property type="entry name" value="Adenine nucleotide alpha hydrolases-like"/>
    <property type="match status" value="1"/>
</dbReference>
<dbReference type="InterPro" id="IPR014729">
    <property type="entry name" value="Rossmann-like_a/b/a_fold"/>
</dbReference>
<dbReference type="Gene3D" id="3.40.50.620">
    <property type="entry name" value="HUPs"/>
    <property type="match status" value="1"/>
</dbReference>